<comment type="subcellular location">
    <subcellularLocation>
        <location evidence="1">Membrane</location>
        <topology evidence="1">Single-pass membrane protein</topology>
    </subcellularLocation>
</comment>
<gene>
    <name evidence="6" type="ORF">SAMN05444168_6045</name>
</gene>
<dbReference type="Proteomes" id="UP000184693">
    <property type="component" value="Unassembled WGS sequence"/>
</dbReference>
<keyword evidence="3 5" id="KW-1133">Transmembrane helix</keyword>
<dbReference type="NCBIfam" id="TIGR01352">
    <property type="entry name" value="tonB_Cterm"/>
    <property type="match status" value="1"/>
</dbReference>
<dbReference type="Gene3D" id="3.30.1150.10">
    <property type="match status" value="1"/>
</dbReference>
<feature type="transmembrane region" description="Helical" evidence="5">
    <location>
        <begin position="127"/>
        <end position="155"/>
    </location>
</feature>
<name>A0A1N6K5N5_9BURK</name>
<dbReference type="GO" id="GO:0016020">
    <property type="term" value="C:membrane"/>
    <property type="evidence" value="ECO:0007669"/>
    <property type="project" value="UniProtKB-SubCell"/>
</dbReference>
<dbReference type="SUPFAM" id="SSF74653">
    <property type="entry name" value="TolA/TonB C-terminal domain"/>
    <property type="match status" value="1"/>
</dbReference>
<dbReference type="InterPro" id="IPR006260">
    <property type="entry name" value="TonB/TolA_C"/>
</dbReference>
<protein>
    <submittedName>
        <fullName evidence="6">TonB family C-terminal domain-containing protein</fullName>
    </submittedName>
</protein>
<dbReference type="Pfam" id="PF13103">
    <property type="entry name" value="TonB_2"/>
    <property type="match status" value="1"/>
</dbReference>
<feature type="transmembrane region" description="Helical" evidence="5">
    <location>
        <begin position="97"/>
        <end position="121"/>
    </location>
</feature>
<evidence type="ECO:0000256" key="4">
    <source>
        <dbReference type="ARBA" id="ARBA00023136"/>
    </source>
</evidence>
<reference evidence="6 7" key="1">
    <citation type="submission" date="2016-11" db="EMBL/GenBank/DDBJ databases">
        <authorList>
            <person name="Jaros S."/>
            <person name="Januszkiewicz K."/>
            <person name="Wedrychowicz H."/>
        </authorList>
    </citation>
    <scope>NUCLEOTIDE SEQUENCE [LARGE SCALE GENOMIC DNA]</scope>
    <source>
        <strain evidence="6 7">GAS86</strain>
    </source>
</reference>
<keyword evidence="2 5" id="KW-0812">Transmembrane</keyword>
<keyword evidence="4 5" id="KW-0472">Membrane</keyword>
<evidence type="ECO:0000256" key="1">
    <source>
        <dbReference type="ARBA" id="ARBA00004167"/>
    </source>
</evidence>
<sequence>MEFVKAVDILLSMGTRLELQDSRLTLTVGNAHVEKSQSQLSSNVGIAATRIEALGAQSLNDSDAPAHLLRPYQVYSFAAAVLFGLCFGLIPPSLAPVYMAIWGMILGGLLATVVAGFLLPWHLRQSLVAGAIVSKAVISTVTASFFLASSVVMIANTYLGERLRAPEDVHIEGTVGVTHGRHTSCWLYPEHPMLDLVPGLSLGRLPLRCGEVHYRAVPEPHLYDVEVNPGLLNVPFVQSVRELDDKPPMPAAPAYPVPFNASALHPEPASMPYIAKLARRINPQIVWHGAGSGWRTTVAVHCASDGKLLSATIIRSSGNPSWDTAVLEAVRNSDPLPLDASGKAREHFNLTIQSKNQ</sequence>
<dbReference type="RefSeq" id="WP_167379447.1">
    <property type="nucleotide sequence ID" value="NZ_FSRM01000002.1"/>
</dbReference>
<proteinExistence type="predicted"/>
<evidence type="ECO:0000256" key="5">
    <source>
        <dbReference type="SAM" id="Phobius"/>
    </source>
</evidence>
<evidence type="ECO:0000313" key="6">
    <source>
        <dbReference type="EMBL" id="SIO51627.1"/>
    </source>
</evidence>
<dbReference type="AlphaFoldDB" id="A0A1N6K5N5"/>
<organism evidence="6 7">
    <name type="scientific">Paraburkholderia phenazinium</name>
    <dbReference type="NCBI Taxonomy" id="60549"/>
    <lineage>
        <taxon>Bacteria</taxon>
        <taxon>Pseudomonadati</taxon>
        <taxon>Pseudomonadota</taxon>
        <taxon>Betaproteobacteria</taxon>
        <taxon>Burkholderiales</taxon>
        <taxon>Burkholderiaceae</taxon>
        <taxon>Paraburkholderia</taxon>
    </lineage>
</organism>
<dbReference type="EMBL" id="FSRM01000002">
    <property type="protein sequence ID" value="SIO51627.1"/>
    <property type="molecule type" value="Genomic_DNA"/>
</dbReference>
<feature type="transmembrane region" description="Helical" evidence="5">
    <location>
        <begin position="72"/>
        <end position="90"/>
    </location>
</feature>
<evidence type="ECO:0000256" key="2">
    <source>
        <dbReference type="ARBA" id="ARBA00022692"/>
    </source>
</evidence>
<evidence type="ECO:0000256" key="3">
    <source>
        <dbReference type="ARBA" id="ARBA00022989"/>
    </source>
</evidence>
<evidence type="ECO:0000313" key="7">
    <source>
        <dbReference type="Proteomes" id="UP000184693"/>
    </source>
</evidence>
<accession>A0A1N6K5N5</accession>